<protein>
    <recommendedName>
        <fullName evidence="1">non-specific serine/threonine protein kinase</fullName>
        <ecNumber evidence="1">2.7.11.1</ecNumber>
    </recommendedName>
</protein>
<feature type="active site" description="Proton acceptor" evidence="10">
    <location>
        <position position="815"/>
    </location>
</feature>
<evidence type="ECO:0000256" key="1">
    <source>
        <dbReference type="ARBA" id="ARBA00012513"/>
    </source>
</evidence>
<evidence type="ECO:0000256" key="2">
    <source>
        <dbReference type="ARBA" id="ARBA00022527"/>
    </source>
</evidence>
<dbReference type="Gene3D" id="3.30.930.10">
    <property type="entry name" value="Bira Bifunctional Protein, Domain 2"/>
    <property type="match status" value="1"/>
</dbReference>
<keyword evidence="5" id="KW-0418">Kinase</keyword>
<dbReference type="InterPro" id="IPR016135">
    <property type="entry name" value="UBQ-conjugating_enzyme/RWD"/>
</dbReference>
<dbReference type="PIRSF" id="PIRSF000660">
    <property type="entry name" value="Ser/Thr_PK_GCN2"/>
    <property type="match status" value="1"/>
</dbReference>
<feature type="region of interest" description="Disordered" evidence="14">
    <location>
        <begin position="715"/>
        <end position="734"/>
    </location>
</feature>
<evidence type="ECO:0000259" key="15">
    <source>
        <dbReference type="PROSITE" id="PS50011"/>
    </source>
</evidence>
<evidence type="ECO:0000256" key="9">
    <source>
        <dbReference type="ARBA" id="ARBA00048679"/>
    </source>
</evidence>
<evidence type="ECO:0000259" key="16">
    <source>
        <dbReference type="PROSITE" id="PS50908"/>
    </source>
</evidence>
<evidence type="ECO:0000313" key="18">
    <source>
        <dbReference type="Proteomes" id="UP000275772"/>
    </source>
</evidence>
<evidence type="ECO:0000256" key="8">
    <source>
        <dbReference type="ARBA" id="ARBA00047899"/>
    </source>
</evidence>
<reference evidence="17 18" key="1">
    <citation type="submission" date="2017-11" db="EMBL/GenBank/DDBJ databases">
        <authorList>
            <person name="Kracher B."/>
        </authorList>
    </citation>
    <scope>NUCLEOTIDE SEQUENCE [LARGE SCALE GENOMIC DNA]</scope>
    <source>
        <strain evidence="17 18">RACE1</strain>
    </source>
</reference>
<dbReference type="InterPro" id="IPR016255">
    <property type="entry name" value="Gcn2"/>
</dbReference>
<dbReference type="InterPro" id="IPR011009">
    <property type="entry name" value="Kinase-like_dom_sf"/>
</dbReference>
<dbReference type="SMART" id="SM00591">
    <property type="entry name" value="RWD"/>
    <property type="match status" value="1"/>
</dbReference>
<dbReference type="InterPro" id="IPR024435">
    <property type="entry name" value="HisRS-related_dom"/>
</dbReference>
<dbReference type="CDD" id="cd23823">
    <property type="entry name" value="RWD_GCN2"/>
    <property type="match status" value="1"/>
</dbReference>
<dbReference type="InterPro" id="IPR000719">
    <property type="entry name" value="Prot_kinase_dom"/>
</dbReference>
<dbReference type="InterPro" id="IPR050339">
    <property type="entry name" value="CC_SR_Kinase"/>
</dbReference>
<dbReference type="FunFam" id="1.10.510.10:FF:000821">
    <property type="entry name" value="Serine/threonine-protein kinase gcn2"/>
    <property type="match status" value="1"/>
</dbReference>
<dbReference type="Gene3D" id="3.10.110.10">
    <property type="entry name" value="Ubiquitin Conjugating Enzyme"/>
    <property type="match status" value="1"/>
</dbReference>
<dbReference type="GO" id="GO:0110031">
    <property type="term" value="P:negative regulation of G2/MI transition of meiotic cell cycle"/>
    <property type="evidence" value="ECO:0007669"/>
    <property type="project" value="TreeGrafter"/>
</dbReference>
<feature type="binding site" evidence="11">
    <location>
        <position position="621"/>
    </location>
    <ligand>
        <name>ATP</name>
        <dbReference type="ChEBI" id="CHEBI:30616"/>
    </ligand>
</feature>
<dbReference type="FunFam" id="3.10.110.10:FF:000050">
    <property type="entry name" value="eIF-2-alpha kinase GCN2"/>
    <property type="match status" value="1"/>
</dbReference>
<feature type="coiled-coil region" evidence="13">
    <location>
        <begin position="165"/>
        <end position="199"/>
    </location>
</feature>
<evidence type="ECO:0000256" key="5">
    <source>
        <dbReference type="ARBA" id="ARBA00022777"/>
    </source>
</evidence>
<dbReference type="InterPro" id="IPR045864">
    <property type="entry name" value="aa-tRNA-synth_II/BPL/LPL"/>
</dbReference>
<feature type="domain" description="Protein kinase" evidence="15">
    <location>
        <begin position="266"/>
        <end position="541"/>
    </location>
</feature>
<dbReference type="GO" id="GO:0004694">
    <property type="term" value="F:eukaryotic translation initiation factor 2alpha kinase activity"/>
    <property type="evidence" value="ECO:0007669"/>
    <property type="project" value="InterPro"/>
</dbReference>
<proteinExistence type="inferred from homology"/>
<dbReference type="GO" id="GO:0005524">
    <property type="term" value="F:ATP binding"/>
    <property type="evidence" value="ECO:0007669"/>
    <property type="project" value="UniProtKB-UniRule"/>
</dbReference>
<dbReference type="Gene3D" id="3.30.200.20">
    <property type="entry name" value="Phosphorylase Kinase, domain 1"/>
    <property type="match status" value="1"/>
</dbReference>
<dbReference type="SMART" id="SM00220">
    <property type="entry name" value="S_TKc"/>
    <property type="match status" value="2"/>
</dbReference>
<dbReference type="SUPFAM" id="SSF56112">
    <property type="entry name" value="Protein kinase-like (PK-like)"/>
    <property type="match status" value="2"/>
</dbReference>
<dbReference type="PROSITE" id="PS00108">
    <property type="entry name" value="PROTEIN_KINASE_ST"/>
    <property type="match status" value="1"/>
</dbReference>
<keyword evidence="3" id="KW-0808">Transferase</keyword>
<dbReference type="Pfam" id="PF00069">
    <property type="entry name" value="Pkinase"/>
    <property type="match status" value="3"/>
</dbReference>
<dbReference type="Pfam" id="PF13393">
    <property type="entry name" value="tRNA-synt_His"/>
    <property type="match status" value="1"/>
</dbReference>
<feature type="region of interest" description="Disordered" evidence="14">
    <location>
        <begin position="1"/>
        <end position="30"/>
    </location>
</feature>
<dbReference type="GO" id="GO:0000077">
    <property type="term" value="P:DNA damage checkpoint signaling"/>
    <property type="evidence" value="ECO:0007669"/>
    <property type="project" value="InterPro"/>
</dbReference>
<dbReference type="PROSITE" id="PS00107">
    <property type="entry name" value="PROTEIN_KINASE_ATP"/>
    <property type="match status" value="1"/>
</dbReference>
<dbReference type="CDD" id="cd14012">
    <property type="entry name" value="PK_eIF2AK_GCN2_rpt1"/>
    <property type="match status" value="1"/>
</dbReference>
<dbReference type="VEuPathDB" id="FungiDB:BLGHR1_15017"/>
<feature type="binding site" evidence="12">
    <location>
        <position position="622"/>
    </location>
    <ligand>
        <name>ATP</name>
        <dbReference type="ChEBI" id="CHEBI:30616"/>
    </ligand>
</feature>
<evidence type="ECO:0000256" key="4">
    <source>
        <dbReference type="ARBA" id="ARBA00022741"/>
    </source>
</evidence>
<evidence type="ECO:0000256" key="11">
    <source>
        <dbReference type="PIRSR" id="PIRSR000660-2"/>
    </source>
</evidence>
<comment type="similarity">
    <text evidence="7">Belongs to the protein kinase superfamily. Ser/Thr protein kinase family. GCN2 subfamily.</text>
</comment>
<dbReference type="InterPro" id="IPR017441">
    <property type="entry name" value="Protein_kinase_ATP_BS"/>
</dbReference>
<feature type="domain" description="Protein kinase" evidence="15">
    <location>
        <begin position="592"/>
        <end position="960"/>
    </location>
</feature>
<dbReference type="Gene3D" id="1.10.510.10">
    <property type="entry name" value="Transferase(Phosphotransferase) domain 1"/>
    <property type="match status" value="2"/>
</dbReference>
<dbReference type="InterPro" id="IPR041715">
    <property type="entry name" value="HisRS-like_core"/>
</dbReference>
<organism evidence="17 18">
    <name type="scientific">Blumeria hordei</name>
    <name type="common">Barley powdery mildew</name>
    <name type="synonym">Blumeria graminis f. sp. hordei</name>
    <dbReference type="NCBI Taxonomy" id="2867405"/>
    <lineage>
        <taxon>Eukaryota</taxon>
        <taxon>Fungi</taxon>
        <taxon>Dikarya</taxon>
        <taxon>Ascomycota</taxon>
        <taxon>Pezizomycotina</taxon>
        <taxon>Leotiomycetes</taxon>
        <taxon>Erysiphales</taxon>
        <taxon>Erysiphaceae</taxon>
        <taxon>Blumeria</taxon>
    </lineage>
</organism>
<feature type="binding site" evidence="11">
    <location>
        <begin position="598"/>
        <end position="606"/>
    </location>
    <ligand>
        <name>ATP</name>
        <dbReference type="ChEBI" id="CHEBI:30616"/>
    </ligand>
</feature>
<keyword evidence="4 11" id="KW-0547">Nucleotide-binding</keyword>
<dbReference type="CDD" id="cd14046">
    <property type="entry name" value="STKc_EIF2AK4_GCN2_rpt2"/>
    <property type="match status" value="1"/>
</dbReference>
<name>A0A383UV64_BLUHO</name>
<dbReference type="Pfam" id="PF05773">
    <property type="entry name" value="RWD"/>
    <property type="match status" value="1"/>
</dbReference>
<evidence type="ECO:0000256" key="12">
    <source>
        <dbReference type="PROSITE-ProRule" id="PRU10141"/>
    </source>
</evidence>
<dbReference type="Gene3D" id="3.40.50.800">
    <property type="entry name" value="Anticodon-binding domain"/>
    <property type="match status" value="1"/>
</dbReference>
<dbReference type="GO" id="GO:0005634">
    <property type="term" value="C:nucleus"/>
    <property type="evidence" value="ECO:0007669"/>
    <property type="project" value="TreeGrafter"/>
</dbReference>
<evidence type="ECO:0000256" key="13">
    <source>
        <dbReference type="SAM" id="Coils"/>
    </source>
</evidence>
<dbReference type="GO" id="GO:0005737">
    <property type="term" value="C:cytoplasm"/>
    <property type="evidence" value="ECO:0007669"/>
    <property type="project" value="TreeGrafter"/>
</dbReference>
<comment type="catalytic activity">
    <reaction evidence="9">
        <text>L-seryl-[protein] + ATP = O-phospho-L-seryl-[protein] + ADP + H(+)</text>
        <dbReference type="Rhea" id="RHEA:17989"/>
        <dbReference type="Rhea" id="RHEA-COMP:9863"/>
        <dbReference type="Rhea" id="RHEA-COMP:11604"/>
        <dbReference type="ChEBI" id="CHEBI:15378"/>
        <dbReference type="ChEBI" id="CHEBI:29999"/>
        <dbReference type="ChEBI" id="CHEBI:30616"/>
        <dbReference type="ChEBI" id="CHEBI:83421"/>
        <dbReference type="ChEBI" id="CHEBI:456216"/>
        <dbReference type="EC" id="2.7.11.1"/>
    </reaction>
</comment>
<keyword evidence="2" id="KW-0723">Serine/threonine-protein kinase</keyword>
<dbReference type="InterPro" id="IPR006575">
    <property type="entry name" value="RWD_dom"/>
</dbReference>
<dbReference type="FunFam" id="3.40.50.800:FF:000009">
    <property type="entry name" value="Eukaryotic translation initiation factor 2-alpha kinase"/>
    <property type="match status" value="1"/>
</dbReference>
<dbReference type="EMBL" id="UNSH01000064">
    <property type="protein sequence ID" value="SZF04221.1"/>
    <property type="molecule type" value="Genomic_DNA"/>
</dbReference>
<dbReference type="EC" id="2.7.11.1" evidence="1"/>
<keyword evidence="6 11" id="KW-0067">ATP-binding</keyword>
<dbReference type="SUPFAM" id="SSF54495">
    <property type="entry name" value="UBC-like"/>
    <property type="match status" value="1"/>
</dbReference>
<evidence type="ECO:0000256" key="7">
    <source>
        <dbReference type="ARBA" id="ARBA00037982"/>
    </source>
</evidence>
<evidence type="ECO:0000256" key="3">
    <source>
        <dbReference type="ARBA" id="ARBA00022679"/>
    </source>
</evidence>
<dbReference type="InterPro" id="IPR008271">
    <property type="entry name" value="Ser/Thr_kinase_AS"/>
</dbReference>
<evidence type="ECO:0000256" key="14">
    <source>
        <dbReference type="SAM" id="MobiDB-lite"/>
    </source>
</evidence>
<dbReference type="PROSITE" id="PS50011">
    <property type="entry name" value="PROTEIN_KINASE_DOM"/>
    <property type="match status" value="2"/>
</dbReference>
<dbReference type="PROSITE" id="PS50908">
    <property type="entry name" value="RWD"/>
    <property type="match status" value="1"/>
</dbReference>
<gene>
    <name evidence="17" type="ORF">BLGHR1_15017</name>
</gene>
<dbReference type="Pfam" id="PF12745">
    <property type="entry name" value="HGTP_anticodon2"/>
    <property type="match status" value="1"/>
</dbReference>
<dbReference type="GO" id="GO:0009893">
    <property type="term" value="P:positive regulation of metabolic process"/>
    <property type="evidence" value="ECO:0007669"/>
    <property type="project" value="UniProtKB-ARBA"/>
</dbReference>
<dbReference type="InterPro" id="IPR036621">
    <property type="entry name" value="Anticodon-bd_dom_sf"/>
</dbReference>
<dbReference type="SUPFAM" id="SSF55681">
    <property type="entry name" value="Class II aaRS and biotin synthetases"/>
    <property type="match status" value="1"/>
</dbReference>
<keyword evidence="13" id="KW-0175">Coiled coil</keyword>
<feature type="domain" description="RWD" evidence="16">
    <location>
        <begin position="39"/>
        <end position="148"/>
    </location>
</feature>
<dbReference type="PANTHER" id="PTHR11042">
    <property type="entry name" value="EUKARYOTIC TRANSLATION INITIATION FACTOR 2-ALPHA KINASE EIF2-ALPHA KINASE -RELATED"/>
    <property type="match status" value="1"/>
</dbReference>
<feature type="compositionally biased region" description="Acidic residues" evidence="14">
    <location>
        <begin position="715"/>
        <end position="729"/>
    </location>
</feature>
<accession>A0A383UV64</accession>
<evidence type="ECO:0000256" key="6">
    <source>
        <dbReference type="ARBA" id="ARBA00022840"/>
    </source>
</evidence>
<evidence type="ECO:0000256" key="10">
    <source>
        <dbReference type="PIRSR" id="PIRSR000660-1"/>
    </source>
</evidence>
<comment type="catalytic activity">
    <reaction evidence="8">
        <text>L-threonyl-[protein] + ATP = O-phospho-L-threonyl-[protein] + ADP + H(+)</text>
        <dbReference type="Rhea" id="RHEA:46608"/>
        <dbReference type="Rhea" id="RHEA-COMP:11060"/>
        <dbReference type="Rhea" id="RHEA-COMP:11605"/>
        <dbReference type="ChEBI" id="CHEBI:15378"/>
        <dbReference type="ChEBI" id="CHEBI:30013"/>
        <dbReference type="ChEBI" id="CHEBI:30616"/>
        <dbReference type="ChEBI" id="CHEBI:61977"/>
        <dbReference type="ChEBI" id="CHEBI:456216"/>
        <dbReference type="EC" id="2.7.11.1"/>
    </reaction>
</comment>
<sequence length="1595" mass="181173">MTSDNRSGIRAQRKALNEFPELNPSKKSSKSYYEEVQEDELIALASIYGEDFKRVSSTLNAWKKSDPSFEIRVRSTDVDLSVTLCVTLIASYPKSPPILSLKDDEGLEEETKYKLQEVIKKKPMELLAEEQAMVMEIVNACLDILQDTALVKVAGREIPSLEEERAAHEVAAIKLAHEIREAEEEQKKLEALQHDQIQESLLQGELCRQRAKAKETRRKSRPPLSLLDQSPITMNENRQINRDTLSFEHPITIKDADGNKIQFQAVDSKVCIRNGPNSKCFTVRPIIAKRSRNIASLLLKQTELKAESRESELKTQLQDLEIDLKVLKNLSHQNILEILDFEVQQTTDEKFGTESGWTVSVLTEFAEKGSLGEFLNIAGSIGHEKARSWIIDLLEALRYLHEKGIVHGDIHPENVLLVRSLNGDVIPKLADARYQRKLKTLCGNNYISGTVSLIKPAYWIPPEMSNVEFPNYTQKTDTWDFGILFLQMILGINVIQQYSSPVALINSLALSAPLTEFLLKTFNSDSKRRPRAVEMSASEFLATNAPILDDESPRLHLRHDTSQSFPKNSSRIVRDDFFSGTQVQRSRYAEDFVEEGVLGRGSFGQVVKARKRLDGQIYAIKKIAQKSSASLSQVLKEVRLLSQLSHPSVIRYYNTWVEEVPYNLEDDEDHTHSELDNVEEYNNELSALIGPDPNYHSGTFGLDFISSSRYSEIEFGNDDTSDGDDEEDFTVSSDSKLDLGRSQPHLDFTRNRLNMRLYRSKKIVLFISMEHCEKQTLRDLIKSGLHKNEEELWRLFRQILEGLIHIHSLNIVHRDLKPENIFIDAASNVKIGDFGLATTGYFSIPEKAPEYLTQNSDMTLNIGTAFYVAPELKSCTQAAYTSKVDMYSLGMIFFEMCFRPLIPGMDRATIGEGLRKERPEFPSEFKASEMSIQSNIITSLLSHSSESRPSSLELLRSGKLPLRMENEIIQQTLNNLSDAKSPHYQRMMKTLFSLPNDRAKDYAWEMEDTNHIPRDMLLLRGFIKQKLVEIFRRHGAVEITRNVLFPRSSYYGPNAVQLLDDKGIILQLPFDLTLPHARVIAKHQQVIERSFAFGQVFRDQGTGGKPQAFGEVDFDIVTTEALDLALKEAEIIKVLDEIIRSFPSLASSQMCFHINHSDLLGHIFEFCRIKPSIYHAVVNTLSKLNIQSWTWQKIQSELRSPLVGVSAPSLVDLKQFDFRDTPDKAFHRLKVLFDGTNIFEKASPAIAHLKEVINYTKYFETKNKIYVTPLGSLNEKFYKGGILFSCLFDRKVKDVFGAGGRYDSLIYDHCHNTSQHYINKHAVGFNLAWEKIAPQSKTSTKLRLGKTGEGNLELWGIKRCDVLVASHDATVLRTVGIGLLQTLWSNSISAELARDSRSPEDLLSKYRDDNHSWIVIIKQDSVLKVKSMDRKDATDVDIPIAQLLSFLKGEIRERDRKNGANQREMLQQNCGTGIEEREQDVRVLIAGTKSKKVNRRNIIEQAQASATSLAKEILEGSIAAIETTDQIMELIKATKLSEPETWRTVLHTVPTVDRKYHGEVHDMLLKIKDQNIGESSNAFVYNFRTGKCIYYDLSA</sequence>
<dbReference type="Proteomes" id="UP000275772">
    <property type="component" value="Unassembled WGS sequence"/>
</dbReference>
<dbReference type="PANTHER" id="PTHR11042:SF136">
    <property type="entry name" value="EIF-2-ALPHA KINASE GCN2"/>
    <property type="match status" value="1"/>
</dbReference>
<dbReference type="FunFam" id="3.30.930.10:FF:000074">
    <property type="entry name" value="Serine/threonine-protein kinase gcn2"/>
    <property type="match status" value="1"/>
</dbReference>
<evidence type="ECO:0000313" key="17">
    <source>
        <dbReference type="EMBL" id="SZF04221.1"/>
    </source>
</evidence>